<keyword evidence="1 4" id="KW-0808">Transferase</keyword>
<evidence type="ECO:0000259" key="3">
    <source>
        <dbReference type="PROSITE" id="PS51186"/>
    </source>
</evidence>
<accession>A0A657PPC4</accession>
<organism evidence="4 5">
    <name type="scientific">Candidatus Sedimenticola endophacoides</name>
    <dbReference type="NCBI Taxonomy" id="2548426"/>
    <lineage>
        <taxon>Bacteria</taxon>
        <taxon>Pseudomonadati</taxon>
        <taxon>Pseudomonadota</taxon>
        <taxon>Gammaproteobacteria</taxon>
        <taxon>Chromatiales</taxon>
        <taxon>Sedimenticolaceae</taxon>
        <taxon>Sedimenticola</taxon>
    </lineage>
</organism>
<protein>
    <submittedName>
        <fullName evidence="4">GNAT family N-acetyltransferase</fullName>
    </submittedName>
</protein>
<comment type="caution">
    <text evidence="4">The sequence shown here is derived from an EMBL/GenBank/DDBJ whole genome shotgun (WGS) entry which is preliminary data.</text>
</comment>
<sequence>MPEPDWHIRRADWERDLPRLRAIREAVFVREQRVPLDEEWDAADPGALHLLAELADGTPIGTVRLLPDGQIGRMAVVAPWRGRGVGGALLSAILEVIRDGDHPTPFLNAQLQAIPFYRRHGFRERGGVFREAGIEHRKSVATS</sequence>
<proteinExistence type="predicted"/>
<dbReference type="PANTHER" id="PTHR43877">
    <property type="entry name" value="AMINOALKYLPHOSPHONATE N-ACETYLTRANSFERASE-RELATED-RELATED"/>
    <property type="match status" value="1"/>
</dbReference>
<dbReference type="SUPFAM" id="SSF55729">
    <property type="entry name" value="Acyl-CoA N-acyltransferases (Nat)"/>
    <property type="match status" value="1"/>
</dbReference>
<dbReference type="InterPro" id="IPR000182">
    <property type="entry name" value="GNAT_dom"/>
</dbReference>
<dbReference type="EMBL" id="PQCO01000234">
    <property type="protein sequence ID" value="PUE00094.1"/>
    <property type="molecule type" value="Genomic_DNA"/>
</dbReference>
<dbReference type="Pfam" id="PF13673">
    <property type="entry name" value="Acetyltransf_10"/>
    <property type="match status" value="1"/>
</dbReference>
<name>A0A657PPC4_9GAMM</name>
<dbReference type="Gene3D" id="3.40.630.30">
    <property type="match status" value="1"/>
</dbReference>
<dbReference type="PROSITE" id="PS51186">
    <property type="entry name" value="GNAT"/>
    <property type="match status" value="1"/>
</dbReference>
<dbReference type="PANTHER" id="PTHR43877:SF1">
    <property type="entry name" value="ACETYLTRANSFERASE"/>
    <property type="match status" value="1"/>
</dbReference>
<evidence type="ECO:0000313" key="5">
    <source>
        <dbReference type="Proteomes" id="UP000250928"/>
    </source>
</evidence>
<dbReference type="GO" id="GO:0016747">
    <property type="term" value="F:acyltransferase activity, transferring groups other than amino-acyl groups"/>
    <property type="evidence" value="ECO:0007669"/>
    <property type="project" value="InterPro"/>
</dbReference>
<dbReference type="InterPro" id="IPR016181">
    <property type="entry name" value="Acyl_CoA_acyltransferase"/>
</dbReference>
<dbReference type="InterPro" id="IPR050832">
    <property type="entry name" value="Bact_Acetyltransf"/>
</dbReference>
<keyword evidence="2" id="KW-0012">Acyltransferase</keyword>
<reference evidence="4 5" key="1">
    <citation type="submission" date="2018-01" db="EMBL/GenBank/DDBJ databases">
        <title>Novel co-symbiosis in the lucinid bivalve Phacoides pectinatus.</title>
        <authorList>
            <person name="Lim S.J."/>
            <person name="Davis B.G."/>
            <person name="Gill D.E."/>
            <person name="Engel A.S."/>
            <person name="Anderson L.C."/>
            <person name="Campbell B.J."/>
        </authorList>
    </citation>
    <scope>NUCLEOTIDE SEQUENCE [LARGE SCALE GENOMIC DNA]</scope>
    <source>
        <strain evidence="4">N3_P5</strain>
    </source>
</reference>
<dbReference type="Proteomes" id="UP000250928">
    <property type="component" value="Unassembled WGS sequence"/>
</dbReference>
<evidence type="ECO:0000313" key="4">
    <source>
        <dbReference type="EMBL" id="PUE00094.1"/>
    </source>
</evidence>
<evidence type="ECO:0000256" key="1">
    <source>
        <dbReference type="ARBA" id="ARBA00022679"/>
    </source>
</evidence>
<dbReference type="AlphaFoldDB" id="A0A657PPC4"/>
<dbReference type="CDD" id="cd04301">
    <property type="entry name" value="NAT_SF"/>
    <property type="match status" value="1"/>
</dbReference>
<feature type="domain" description="N-acetyltransferase" evidence="3">
    <location>
        <begin position="6"/>
        <end position="141"/>
    </location>
</feature>
<gene>
    <name evidence="4" type="ORF">C3L24_09695</name>
</gene>
<evidence type="ECO:0000256" key="2">
    <source>
        <dbReference type="ARBA" id="ARBA00023315"/>
    </source>
</evidence>